<gene>
    <name evidence="2" type="ORF">GCM10011489_31920</name>
</gene>
<keyword evidence="3" id="KW-1185">Reference proteome</keyword>
<sequence length="257" mass="26999">MIARTINSERIKLLTTRSPYWCVAIVAVIGLGLAVIIGSASGSEDSGVRTSVSPTLFALGVYQVGVVVLTIMAVLSVTSEFRFGTIRTTFLATPNRALVLVAKAIVYGLLAAVVAGVLNIAAMLIGKALTSGSHTVDLAAADAVRSYWGMPVFAFCAVLIGIGVGALVRQTAGAIVILMVWMLVLENVLVSIPHVGDDVGPWLPFQNAGRFLAADSSMDDTYTGYFHWGIYGSLVYFVVISLIVFGAGVAATVRRDA</sequence>
<feature type="transmembrane region" description="Helical" evidence="1">
    <location>
        <begin position="228"/>
        <end position="253"/>
    </location>
</feature>
<keyword evidence="1" id="KW-0472">Membrane</keyword>
<keyword evidence="1" id="KW-0812">Transmembrane</keyword>
<evidence type="ECO:0000313" key="3">
    <source>
        <dbReference type="Proteomes" id="UP000621454"/>
    </source>
</evidence>
<feature type="transmembrane region" description="Helical" evidence="1">
    <location>
        <begin position="104"/>
        <end position="126"/>
    </location>
</feature>
<protein>
    <submittedName>
        <fullName evidence="2">ABC transporter permease</fullName>
    </submittedName>
</protein>
<dbReference type="Proteomes" id="UP000621454">
    <property type="component" value="Unassembled WGS sequence"/>
</dbReference>
<feature type="transmembrane region" description="Helical" evidence="1">
    <location>
        <begin position="20"/>
        <end position="40"/>
    </location>
</feature>
<name>A0A916WZG1_9ACTN</name>
<organism evidence="2 3">
    <name type="scientific">Gordonia jinhuaensis</name>
    <dbReference type="NCBI Taxonomy" id="1517702"/>
    <lineage>
        <taxon>Bacteria</taxon>
        <taxon>Bacillati</taxon>
        <taxon>Actinomycetota</taxon>
        <taxon>Actinomycetes</taxon>
        <taxon>Mycobacteriales</taxon>
        <taxon>Gordoniaceae</taxon>
        <taxon>Gordonia</taxon>
    </lineage>
</organism>
<feature type="transmembrane region" description="Helical" evidence="1">
    <location>
        <begin position="60"/>
        <end position="83"/>
    </location>
</feature>
<dbReference type="EMBL" id="BMGC01000030">
    <property type="protein sequence ID" value="GGB41975.1"/>
    <property type="molecule type" value="Genomic_DNA"/>
</dbReference>
<evidence type="ECO:0000313" key="2">
    <source>
        <dbReference type="EMBL" id="GGB41975.1"/>
    </source>
</evidence>
<accession>A0A916WZG1</accession>
<comment type="caution">
    <text evidence="2">The sequence shown here is derived from an EMBL/GenBank/DDBJ whole genome shotgun (WGS) entry which is preliminary data.</text>
</comment>
<reference evidence="2" key="2">
    <citation type="submission" date="2020-09" db="EMBL/GenBank/DDBJ databases">
        <authorList>
            <person name="Sun Q."/>
            <person name="Zhou Y."/>
        </authorList>
    </citation>
    <scope>NUCLEOTIDE SEQUENCE</scope>
    <source>
        <strain evidence="2">CGMCC 1.12827</strain>
    </source>
</reference>
<dbReference type="RefSeq" id="WP_229742789.1">
    <property type="nucleotide sequence ID" value="NZ_BMGC01000030.1"/>
</dbReference>
<evidence type="ECO:0000256" key="1">
    <source>
        <dbReference type="SAM" id="Phobius"/>
    </source>
</evidence>
<dbReference type="AlphaFoldDB" id="A0A916WZG1"/>
<proteinExistence type="predicted"/>
<feature type="transmembrane region" description="Helical" evidence="1">
    <location>
        <begin position="175"/>
        <end position="195"/>
    </location>
</feature>
<keyword evidence="1" id="KW-1133">Transmembrane helix</keyword>
<reference evidence="2" key="1">
    <citation type="journal article" date="2014" name="Int. J. Syst. Evol. Microbiol.">
        <title>Complete genome sequence of Corynebacterium casei LMG S-19264T (=DSM 44701T), isolated from a smear-ripened cheese.</title>
        <authorList>
            <consortium name="US DOE Joint Genome Institute (JGI-PGF)"/>
            <person name="Walter F."/>
            <person name="Albersmeier A."/>
            <person name="Kalinowski J."/>
            <person name="Ruckert C."/>
        </authorList>
    </citation>
    <scope>NUCLEOTIDE SEQUENCE</scope>
    <source>
        <strain evidence="2">CGMCC 1.12827</strain>
    </source>
</reference>
<feature type="transmembrane region" description="Helical" evidence="1">
    <location>
        <begin position="146"/>
        <end position="168"/>
    </location>
</feature>